<sequence>MTRSISTNFGESLSTESKKLVDEVRLKITQPMHPNFDKDFNIYRFVLASERILKKKKDIVETASKTLNNHLRIRKAFNIDNLPDLPFPENPIYSQRILPMGTISEALDSCNKFLWYGEYRTLNIEVNISPFIKLLQEKHHAINDLPLSKELFLEEKTGRLSGIRHIIDLNGYEINKFTMIYATNGSLTYFSQLFHFENYPELIGPVEIINTSKWIHVPYKIARTMLPGGFTERFRLYDENFLPNLLKDVKIEDIPVALGGKNEQARFQAAEPEYFKRKVLDPPTNMETIVILPRKRHQIYVDIKEKGKRLQWYFTTDADIYFGIFYESSHQILSSKKAISDEQEEQEIDTDALEMVYPYFKLTTRFIPEVDSMECTRPGRYWIIICNRLSWIRRKTMNLIIQLVDNESGVAMRCYSDGTLENCSKPFVTNCL</sequence>
<reference evidence="3" key="1">
    <citation type="submission" date="2022-11" db="UniProtKB">
        <authorList>
            <consortium name="WormBaseParasite"/>
        </authorList>
    </citation>
    <scope>IDENTIFICATION</scope>
</reference>
<protein>
    <submittedName>
        <fullName evidence="3">CRAL-TRIO domain-containing protein</fullName>
    </submittedName>
</protein>
<dbReference type="WBParaSite" id="sdigi.contig68.g3509.t1">
    <property type="protein sequence ID" value="sdigi.contig68.g3509.t1"/>
    <property type="gene ID" value="sdigi.contig68.g3509"/>
</dbReference>
<dbReference type="SMART" id="SM00516">
    <property type="entry name" value="SEC14"/>
    <property type="match status" value="1"/>
</dbReference>
<organism evidence="2 3">
    <name type="scientific">Setaria digitata</name>
    <dbReference type="NCBI Taxonomy" id="48799"/>
    <lineage>
        <taxon>Eukaryota</taxon>
        <taxon>Metazoa</taxon>
        <taxon>Ecdysozoa</taxon>
        <taxon>Nematoda</taxon>
        <taxon>Chromadorea</taxon>
        <taxon>Rhabditida</taxon>
        <taxon>Spirurina</taxon>
        <taxon>Spiruromorpha</taxon>
        <taxon>Filarioidea</taxon>
        <taxon>Setariidae</taxon>
        <taxon>Setaria</taxon>
    </lineage>
</organism>
<evidence type="ECO:0000313" key="2">
    <source>
        <dbReference type="Proteomes" id="UP000887581"/>
    </source>
</evidence>
<feature type="domain" description="CRAL-TRIO" evidence="1">
    <location>
        <begin position="90"/>
        <end position="266"/>
    </location>
</feature>
<name>A0A915Q0A8_9BILA</name>
<dbReference type="Proteomes" id="UP000887581">
    <property type="component" value="Unplaced"/>
</dbReference>
<dbReference type="InterPro" id="IPR001251">
    <property type="entry name" value="CRAL-TRIO_dom"/>
</dbReference>
<dbReference type="SUPFAM" id="SSF52087">
    <property type="entry name" value="CRAL/TRIO domain"/>
    <property type="match status" value="1"/>
</dbReference>
<dbReference type="Gene3D" id="2.60.120.680">
    <property type="entry name" value="GOLD domain"/>
    <property type="match status" value="1"/>
</dbReference>
<evidence type="ECO:0000259" key="1">
    <source>
        <dbReference type="PROSITE" id="PS50191"/>
    </source>
</evidence>
<dbReference type="SUPFAM" id="SSF101576">
    <property type="entry name" value="Supernatant protein factor (SPF), C-terminal domain"/>
    <property type="match status" value="1"/>
</dbReference>
<keyword evidence="2" id="KW-1185">Reference proteome</keyword>
<dbReference type="InterPro" id="IPR036865">
    <property type="entry name" value="CRAL-TRIO_dom_sf"/>
</dbReference>
<dbReference type="CDD" id="cd00170">
    <property type="entry name" value="SEC14"/>
    <property type="match status" value="1"/>
</dbReference>
<accession>A0A915Q0A8</accession>
<dbReference type="InterPro" id="IPR058960">
    <property type="entry name" value="Ctg-1-like_C"/>
</dbReference>
<dbReference type="AlphaFoldDB" id="A0A915Q0A8"/>
<proteinExistence type="predicted"/>
<evidence type="ECO:0000313" key="3">
    <source>
        <dbReference type="WBParaSite" id="sdigi.contig68.g3509.t1"/>
    </source>
</evidence>
<dbReference type="PANTHER" id="PTHR47159:SF6">
    <property type="entry name" value="CRAL-TRIO DOMAIN-CONTAINING PROTEIN"/>
    <property type="match status" value="1"/>
</dbReference>
<dbReference type="PANTHER" id="PTHR47159">
    <property type="entry name" value="PROTEIN CBG07705-RELATED"/>
    <property type="match status" value="1"/>
</dbReference>
<dbReference type="Pfam" id="PF25883">
    <property type="entry name" value="F28H7_8_C"/>
    <property type="match status" value="1"/>
</dbReference>
<dbReference type="Pfam" id="PF00650">
    <property type="entry name" value="CRAL_TRIO"/>
    <property type="match status" value="1"/>
</dbReference>
<dbReference type="PROSITE" id="PS50191">
    <property type="entry name" value="CRAL_TRIO"/>
    <property type="match status" value="1"/>
</dbReference>
<dbReference type="Gene3D" id="3.40.525.10">
    <property type="entry name" value="CRAL-TRIO lipid binding domain"/>
    <property type="match status" value="1"/>
</dbReference>
<dbReference type="InterPro" id="IPR036598">
    <property type="entry name" value="GOLD_dom_sf"/>
</dbReference>
<dbReference type="InterPro" id="IPR053302">
    <property type="entry name" value="CRAL-TRIO_domain"/>
</dbReference>